<dbReference type="Gramene" id="PRQ20881">
    <property type="protein sequence ID" value="PRQ20881"/>
    <property type="gene ID" value="RchiOBHm_Chr7g0232971"/>
</dbReference>
<dbReference type="InterPro" id="IPR027417">
    <property type="entry name" value="P-loop_NTPase"/>
</dbReference>
<dbReference type="Pfam" id="PF18052">
    <property type="entry name" value="Rx_N"/>
    <property type="match status" value="1"/>
</dbReference>
<dbReference type="FunFam" id="3.40.50.300:FF:001091">
    <property type="entry name" value="Probable disease resistance protein At1g61300"/>
    <property type="match status" value="1"/>
</dbReference>
<keyword evidence="2" id="KW-0547">Nucleotide-binding</keyword>
<keyword evidence="3" id="KW-0611">Plant defense</keyword>
<dbReference type="Pfam" id="PF00931">
    <property type="entry name" value="NB-ARC"/>
    <property type="match status" value="1"/>
</dbReference>
<evidence type="ECO:0000256" key="3">
    <source>
        <dbReference type="ARBA" id="ARBA00022821"/>
    </source>
</evidence>
<keyword evidence="8" id="KW-0378">Hydrolase</keyword>
<dbReference type="GO" id="GO:0005524">
    <property type="term" value="F:ATP binding"/>
    <property type="evidence" value="ECO:0007669"/>
    <property type="project" value="UniProtKB-KW"/>
</dbReference>
<feature type="compositionally biased region" description="Polar residues" evidence="5">
    <location>
        <begin position="252"/>
        <end position="271"/>
    </location>
</feature>
<keyword evidence="4" id="KW-0067">ATP-binding</keyword>
<name>A0A2P6PG32_ROSCH</name>
<dbReference type="PRINTS" id="PR00364">
    <property type="entry name" value="DISEASERSIST"/>
</dbReference>
<dbReference type="AlphaFoldDB" id="A0A2P6PG32"/>
<evidence type="ECO:0000313" key="9">
    <source>
        <dbReference type="Proteomes" id="UP000238479"/>
    </source>
</evidence>
<keyword evidence="9" id="KW-1185">Reference proteome</keyword>
<dbReference type="Gene3D" id="3.40.50.300">
    <property type="entry name" value="P-loop containing nucleotide triphosphate hydrolases"/>
    <property type="match status" value="1"/>
</dbReference>
<dbReference type="PANTHER" id="PTHR36766:SF49">
    <property type="entry name" value="DISEASE RESISTANCE PROTEIN RGA3"/>
    <property type="match status" value="1"/>
</dbReference>
<dbReference type="Proteomes" id="UP000238479">
    <property type="component" value="Chromosome 7"/>
</dbReference>
<dbReference type="Gene3D" id="1.20.5.4130">
    <property type="match status" value="1"/>
</dbReference>
<organism evidence="8 9">
    <name type="scientific">Rosa chinensis</name>
    <name type="common">China rose</name>
    <dbReference type="NCBI Taxonomy" id="74649"/>
    <lineage>
        <taxon>Eukaryota</taxon>
        <taxon>Viridiplantae</taxon>
        <taxon>Streptophyta</taxon>
        <taxon>Embryophyta</taxon>
        <taxon>Tracheophyta</taxon>
        <taxon>Spermatophyta</taxon>
        <taxon>Magnoliopsida</taxon>
        <taxon>eudicotyledons</taxon>
        <taxon>Gunneridae</taxon>
        <taxon>Pentapetalae</taxon>
        <taxon>rosids</taxon>
        <taxon>fabids</taxon>
        <taxon>Rosales</taxon>
        <taxon>Rosaceae</taxon>
        <taxon>Rosoideae</taxon>
        <taxon>Rosoideae incertae sedis</taxon>
        <taxon>Rosa</taxon>
    </lineage>
</organism>
<dbReference type="GO" id="GO:0006952">
    <property type="term" value="P:defense response"/>
    <property type="evidence" value="ECO:0007669"/>
    <property type="project" value="UniProtKB-KW"/>
</dbReference>
<feature type="region of interest" description="Disordered" evidence="5">
    <location>
        <begin position="252"/>
        <end position="273"/>
    </location>
</feature>
<reference evidence="8 9" key="1">
    <citation type="journal article" date="2018" name="Nat. Genet.">
        <title>The Rosa genome provides new insights in the design of modern roses.</title>
        <authorList>
            <person name="Bendahmane M."/>
        </authorList>
    </citation>
    <scope>NUCLEOTIDE SEQUENCE [LARGE SCALE GENOMIC DNA]</scope>
    <source>
        <strain evidence="9">cv. Old Blush</strain>
    </source>
</reference>
<evidence type="ECO:0000256" key="5">
    <source>
        <dbReference type="SAM" id="MobiDB-lite"/>
    </source>
</evidence>
<dbReference type="STRING" id="74649.A0A2P6PG32"/>
<evidence type="ECO:0000256" key="4">
    <source>
        <dbReference type="ARBA" id="ARBA00022840"/>
    </source>
</evidence>
<gene>
    <name evidence="8" type="ORF">RchiOBHm_Chr7g0232971</name>
</gene>
<evidence type="ECO:0000259" key="7">
    <source>
        <dbReference type="Pfam" id="PF18052"/>
    </source>
</evidence>
<comment type="caution">
    <text evidence="8">The sequence shown here is derived from an EMBL/GenBank/DDBJ whole genome shotgun (WGS) entry which is preliminary data.</text>
</comment>
<dbReference type="EMBL" id="PDCK01000045">
    <property type="protein sequence ID" value="PRQ20881.1"/>
    <property type="molecule type" value="Genomic_DNA"/>
</dbReference>
<sequence length="438" mass="49602">MESLIVSPLVEVLFGRLATTVVSEVRTRRGVKREIERMQEMLPVIQAVIEDAEEQQRKNKKVRTWLAKLKDVAVDADDLLDEVATLVLRKNFMKKEFRGPDAATRYDFLIIKLIAAQEEFDSESIRILLHVGIGILFPSSDRSMELRISMILREMEALQNTYTGEGKIKILQFILYSKLYVLDSRPNVNMKDRIGMILRKIGERTRYEVRKTSLTLESISTYRKKSRKLKEICGRLDDVAKEMSTFQFKETQSYGRSSTMERPQTGPSVNDSKVYGREEDVDKIVGMLLSSSSGPEVAVIPIVGIGGMGKTTLAQLVYNDPRVTSQFQSLMWVSVNDNFNPARIINQILSYVGHGSHDSFQIGVLQSQLRESLLGKRYLIVLDDVWNEDPDEWDKIMNPLKGSAGTSKIVLTTQSEAVAAISGTFPPFHLEPLTKKEC</sequence>
<feature type="domain" description="NB-ARC" evidence="6">
    <location>
        <begin position="278"/>
        <end position="438"/>
    </location>
</feature>
<dbReference type="InterPro" id="IPR002182">
    <property type="entry name" value="NB-ARC"/>
</dbReference>
<accession>A0A2P6PG32</accession>
<dbReference type="SUPFAM" id="SSF52540">
    <property type="entry name" value="P-loop containing nucleoside triphosphate hydrolases"/>
    <property type="match status" value="1"/>
</dbReference>
<evidence type="ECO:0000256" key="2">
    <source>
        <dbReference type="ARBA" id="ARBA00022741"/>
    </source>
</evidence>
<proteinExistence type="predicted"/>
<evidence type="ECO:0000259" key="6">
    <source>
        <dbReference type="Pfam" id="PF00931"/>
    </source>
</evidence>
<dbReference type="GO" id="GO:0043531">
    <property type="term" value="F:ADP binding"/>
    <property type="evidence" value="ECO:0007669"/>
    <property type="project" value="InterPro"/>
</dbReference>
<keyword evidence="1" id="KW-0677">Repeat</keyword>
<feature type="domain" description="Disease resistance N-terminal" evidence="7">
    <location>
        <begin position="10"/>
        <end position="92"/>
    </location>
</feature>
<dbReference type="InterPro" id="IPR041118">
    <property type="entry name" value="Rx_N"/>
</dbReference>
<protein>
    <submittedName>
        <fullName evidence="8">Putative P-loop containing nucleoside triphosphate hydrolase</fullName>
    </submittedName>
</protein>
<dbReference type="PANTHER" id="PTHR36766">
    <property type="entry name" value="PLANT BROAD-SPECTRUM MILDEW RESISTANCE PROTEIN RPW8"/>
    <property type="match status" value="1"/>
</dbReference>
<evidence type="ECO:0000313" key="8">
    <source>
        <dbReference type="EMBL" id="PRQ20881.1"/>
    </source>
</evidence>
<dbReference type="GO" id="GO:0016787">
    <property type="term" value="F:hydrolase activity"/>
    <property type="evidence" value="ECO:0007669"/>
    <property type="project" value="UniProtKB-KW"/>
</dbReference>
<evidence type="ECO:0000256" key="1">
    <source>
        <dbReference type="ARBA" id="ARBA00022737"/>
    </source>
</evidence>